<keyword evidence="1" id="KW-0812">Transmembrane</keyword>
<feature type="transmembrane region" description="Helical" evidence="1">
    <location>
        <begin position="22"/>
        <end position="42"/>
    </location>
</feature>
<gene>
    <name evidence="2" type="ORF">AVDCRST_MAG73-360</name>
</gene>
<evidence type="ECO:0000313" key="2">
    <source>
        <dbReference type="EMBL" id="CAA9524167.1"/>
    </source>
</evidence>
<name>A0A6J4TIF7_9BACT</name>
<proteinExistence type="predicted"/>
<reference evidence="2" key="1">
    <citation type="submission" date="2020-02" db="EMBL/GenBank/DDBJ databases">
        <authorList>
            <person name="Meier V. D."/>
        </authorList>
    </citation>
    <scope>NUCLEOTIDE SEQUENCE</scope>
    <source>
        <strain evidence="2">AVDCRST_MAG73</strain>
    </source>
</reference>
<keyword evidence="1" id="KW-1133">Transmembrane helix</keyword>
<dbReference type="EMBL" id="CADCWE010000021">
    <property type="protein sequence ID" value="CAA9524167.1"/>
    <property type="molecule type" value="Genomic_DNA"/>
</dbReference>
<protein>
    <submittedName>
        <fullName evidence="2">Uncharacterized protein</fullName>
    </submittedName>
</protein>
<sequence>MVAAIAAIWSFTNDHGEVQMEVLALAVVLVALTAIALNVGSLRRPDDHAGQRELARHGTIWVGAPPAD</sequence>
<organism evidence="2">
    <name type="scientific">uncultured Thermomicrobiales bacterium</name>
    <dbReference type="NCBI Taxonomy" id="1645740"/>
    <lineage>
        <taxon>Bacteria</taxon>
        <taxon>Pseudomonadati</taxon>
        <taxon>Thermomicrobiota</taxon>
        <taxon>Thermomicrobia</taxon>
        <taxon>Thermomicrobiales</taxon>
        <taxon>environmental samples</taxon>
    </lineage>
</organism>
<keyword evidence="1" id="KW-0472">Membrane</keyword>
<dbReference type="AlphaFoldDB" id="A0A6J4TIF7"/>
<evidence type="ECO:0000256" key="1">
    <source>
        <dbReference type="SAM" id="Phobius"/>
    </source>
</evidence>
<accession>A0A6J4TIF7</accession>